<evidence type="ECO:0000256" key="1">
    <source>
        <dbReference type="ARBA" id="ARBA00004417"/>
    </source>
</evidence>
<evidence type="ECO:0000256" key="5">
    <source>
        <dbReference type="ARBA" id="ARBA00022840"/>
    </source>
</evidence>
<dbReference type="RefSeq" id="WP_067460772.1">
    <property type="nucleotide sequence ID" value="NZ_LVVY01000151.1"/>
</dbReference>
<keyword evidence="3" id="KW-0813">Transport</keyword>
<gene>
    <name evidence="7" type="ORF">A3840_18805</name>
</gene>
<comment type="caution">
    <text evidence="7">The sequence shown here is derived from an EMBL/GenBank/DDBJ whole genome shotgun (WGS) entry which is preliminary data.</text>
</comment>
<dbReference type="InterPro" id="IPR027417">
    <property type="entry name" value="P-loop_NTPase"/>
</dbReference>
<dbReference type="EMBL" id="LVVY01000151">
    <property type="protein sequence ID" value="OAM72975.1"/>
    <property type="molecule type" value="Genomic_DNA"/>
</dbReference>
<dbReference type="Gene3D" id="3.40.50.300">
    <property type="entry name" value="P-loop containing nucleotide triphosphate hydrolases"/>
    <property type="match status" value="1"/>
</dbReference>
<reference evidence="7 8" key="1">
    <citation type="submission" date="2016-03" db="EMBL/GenBank/DDBJ databases">
        <title>Genome sequencing of Devosia sp. S37.</title>
        <authorList>
            <person name="Mohd Nor M."/>
        </authorList>
    </citation>
    <scope>NUCLEOTIDE SEQUENCE [LARGE SCALE GENOMIC DNA]</scope>
    <source>
        <strain evidence="7 8">S37</strain>
    </source>
</reference>
<dbReference type="PROSITE" id="PS00211">
    <property type="entry name" value="ABC_TRANSPORTER_1"/>
    <property type="match status" value="1"/>
</dbReference>
<dbReference type="InterPro" id="IPR013611">
    <property type="entry name" value="Transp-assoc_OB_typ2"/>
</dbReference>
<dbReference type="Gene3D" id="2.40.50.140">
    <property type="entry name" value="Nucleic acid-binding proteins"/>
    <property type="match status" value="1"/>
</dbReference>
<dbReference type="STRING" id="1770058.A3840_18805"/>
<dbReference type="Pfam" id="PF00005">
    <property type="entry name" value="ABC_tran"/>
    <property type="match status" value="1"/>
</dbReference>
<dbReference type="AlphaFoldDB" id="A0A178HLM6"/>
<keyword evidence="8" id="KW-1185">Reference proteome</keyword>
<dbReference type="InterPro" id="IPR008995">
    <property type="entry name" value="Mo/tungstate-bd_C_term_dom"/>
</dbReference>
<evidence type="ECO:0000256" key="3">
    <source>
        <dbReference type="ARBA" id="ARBA00022448"/>
    </source>
</evidence>
<comment type="similarity">
    <text evidence="2">Belongs to the ABC transporter superfamily.</text>
</comment>
<dbReference type="InterPro" id="IPR017871">
    <property type="entry name" value="ABC_transporter-like_CS"/>
</dbReference>
<dbReference type="GO" id="GO:0016887">
    <property type="term" value="F:ATP hydrolysis activity"/>
    <property type="evidence" value="ECO:0007669"/>
    <property type="project" value="InterPro"/>
</dbReference>
<evidence type="ECO:0000259" key="6">
    <source>
        <dbReference type="PROSITE" id="PS50893"/>
    </source>
</evidence>
<dbReference type="GO" id="GO:0055052">
    <property type="term" value="C:ATP-binding cassette (ABC) transporter complex, substrate-binding subunit-containing"/>
    <property type="evidence" value="ECO:0007669"/>
    <property type="project" value="TreeGrafter"/>
</dbReference>
<dbReference type="PROSITE" id="PS50893">
    <property type="entry name" value="ABC_TRANSPORTER_2"/>
    <property type="match status" value="1"/>
</dbReference>
<dbReference type="FunFam" id="3.40.50.300:FF:000042">
    <property type="entry name" value="Maltose/maltodextrin ABC transporter, ATP-binding protein"/>
    <property type="match status" value="1"/>
</dbReference>
<accession>A0A178HLM6</accession>
<dbReference type="PANTHER" id="PTHR43875:SF1">
    <property type="entry name" value="OSMOPROTECTIVE COMPOUNDS UPTAKE ATP-BINDING PROTEIN GGTA"/>
    <property type="match status" value="1"/>
</dbReference>
<dbReference type="InterPro" id="IPR047641">
    <property type="entry name" value="ABC_transpr_MalK/UgpC-like"/>
</dbReference>
<dbReference type="CDD" id="cd03301">
    <property type="entry name" value="ABC_MalK_N"/>
    <property type="match status" value="1"/>
</dbReference>
<proteinExistence type="inferred from homology"/>
<dbReference type="InterPro" id="IPR003593">
    <property type="entry name" value="AAA+_ATPase"/>
</dbReference>
<dbReference type="SMART" id="SM00382">
    <property type="entry name" value="AAA"/>
    <property type="match status" value="1"/>
</dbReference>
<evidence type="ECO:0000313" key="7">
    <source>
        <dbReference type="EMBL" id="OAM72975.1"/>
    </source>
</evidence>
<dbReference type="PANTHER" id="PTHR43875">
    <property type="entry name" value="MALTODEXTRIN IMPORT ATP-BINDING PROTEIN MSMX"/>
    <property type="match status" value="1"/>
</dbReference>
<evidence type="ECO:0000256" key="4">
    <source>
        <dbReference type="ARBA" id="ARBA00022741"/>
    </source>
</evidence>
<sequence length="372" mass="40327">MPQLVLDQVRKFYGTVEAVRPTNLVIEDGEFAILVGPSGCGKSTILRMIAGLEDPSSGEIHLDGRDITASPPKERDVAMVFQDYALYPHLSVFDNMAFSMIIQKLPRAEMERRVGEAADILGLSKLLDRRPGALSGGQRQRVALGRAMVRKPSLFLFDEPLSNLDAALRGGMRAELSKLHHRLNATSVFVTHDQVEAMTMGSKIVVLKDGVIQQVGRPLDIYNSPANAFVASFIGSPKMNMFDARVVSRDGGLWVETGTFSLRIPAALEKAYADTEGTNVRFGIRPSDIGDRAQDTGGNVLRAEVEVVEPLGQETHLYCRAGGAEFIAVVAAQHMPQVGATLDLHVDMSRMHLFAADAAGLRLGVPRLAIAA</sequence>
<dbReference type="SUPFAM" id="SSF52540">
    <property type="entry name" value="P-loop containing nucleoside triphosphate hydrolases"/>
    <property type="match status" value="1"/>
</dbReference>
<dbReference type="InterPro" id="IPR012340">
    <property type="entry name" value="NA-bd_OB-fold"/>
</dbReference>
<keyword evidence="4" id="KW-0547">Nucleotide-binding</keyword>
<dbReference type="InterPro" id="IPR003439">
    <property type="entry name" value="ABC_transporter-like_ATP-bd"/>
</dbReference>
<protein>
    <submittedName>
        <fullName evidence="7">Glycerol-3-phosphate ABC transporter ATP-binding protein</fullName>
    </submittedName>
</protein>
<evidence type="ECO:0000313" key="8">
    <source>
        <dbReference type="Proteomes" id="UP000078389"/>
    </source>
</evidence>
<evidence type="ECO:0000256" key="2">
    <source>
        <dbReference type="ARBA" id="ARBA00005417"/>
    </source>
</evidence>
<keyword evidence="5 7" id="KW-0067">ATP-binding</keyword>
<dbReference type="Proteomes" id="UP000078389">
    <property type="component" value="Unassembled WGS sequence"/>
</dbReference>
<dbReference type="NCBIfam" id="NF008653">
    <property type="entry name" value="PRK11650.1"/>
    <property type="match status" value="1"/>
</dbReference>
<dbReference type="SUPFAM" id="SSF50331">
    <property type="entry name" value="MOP-like"/>
    <property type="match status" value="1"/>
</dbReference>
<dbReference type="Gene3D" id="2.40.50.100">
    <property type="match status" value="1"/>
</dbReference>
<name>A0A178HLM6_9HYPH</name>
<dbReference type="GO" id="GO:0008643">
    <property type="term" value="P:carbohydrate transport"/>
    <property type="evidence" value="ECO:0007669"/>
    <property type="project" value="InterPro"/>
</dbReference>
<feature type="domain" description="ABC transporter" evidence="6">
    <location>
        <begin position="4"/>
        <end position="234"/>
    </location>
</feature>
<dbReference type="GO" id="GO:0140359">
    <property type="term" value="F:ABC-type transporter activity"/>
    <property type="evidence" value="ECO:0007669"/>
    <property type="project" value="InterPro"/>
</dbReference>
<dbReference type="Pfam" id="PF08402">
    <property type="entry name" value="TOBE_2"/>
    <property type="match status" value="1"/>
</dbReference>
<dbReference type="OrthoDB" id="8188565at2"/>
<organism evidence="7 8">
    <name type="scientific">Devosia elaeis</name>
    <dbReference type="NCBI Taxonomy" id="1770058"/>
    <lineage>
        <taxon>Bacteria</taxon>
        <taxon>Pseudomonadati</taxon>
        <taxon>Pseudomonadota</taxon>
        <taxon>Alphaproteobacteria</taxon>
        <taxon>Hyphomicrobiales</taxon>
        <taxon>Devosiaceae</taxon>
        <taxon>Devosia</taxon>
    </lineage>
</organism>
<comment type="subcellular location">
    <subcellularLocation>
        <location evidence="1">Cell inner membrane</location>
        <topology evidence="1">Peripheral membrane protein</topology>
    </subcellularLocation>
</comment>
<dbReference type="GO" id="GO:0005524">
    <property type="term" value="F:ATP binding"/>
    <property type="evidence" value="ECO:0007669"/>
    <property type="project" value="UniProtKB-KW"/>
</dbReference>
<dbReference type="InterPro" id="IPR015855">
    <property type="entry name" value="ABC_transpr_MalK-like"/>
</dbReference>